<dbReference type="Proteomes" id="UP000193240">
    <property type="component" value="Unassembled WGS sequence"/>
</dbReference>
<feature type="domain" description="Protein kinase" evidence="1">
    <location>
        <begin position="174"/>
        <end position="528"/>
    </location>
</feature>
<dbReference type="PROSITE" id="PS50011">
    <property type="entry name" value="PROTEIN_KINASE_DOM"/>
    <property type="match status" value="1"/>
</dbReference>
<dbReference type="PROSITE" id="PS00108">
    <property type="entry name" value="PROTEIN_KINASE_ST"/>
    <property type="match status" value="1"/>
</dbReference>
<gene>
    <name evidence="2" type="ORF">B5807_05811</name>
</gene>
<dbReference type="STRING" id="105696.A0A1Y2M187"/>
<dbReference type="GO" id="GO:0005524">
    <property type="term" value="F:ATP binding"/>
    <property type="evidence" value="ECO:0007669"/>
    <property type="project" value="InterPro"/>
</dbReference>
<organism evidence="2 3">
    <name type="scientific">Epicoccum nigrum</name>
    <name type="common">Soil fungus</name>
    <name type="synonym">Epicoccum purpurascens</name>
    <dbReference type="NCBI Taxonomy" id="105696"/>
    <lineage>
        <taxon>Eukaryota</taxon>
        <taxon>Fungi</taxon>
        <taxon>Dikarya</taxon>
        <taxon>Ascomycota</taxon>
        <taxon>Pezizomycotina</taxon>
        <taxon>Dothideomycetes</taxon>
        <taxon>Pleosporomycetidae</taxon>
        <taxon>Pleosporales</taxon>
        <taxon>Pleosporineae</taxon>
        <taxon>Didymellaceae</taxon>
        <taxon>Epicoccum</taxon>
    </lineage>
</organism>
<dbReference type="SUPFAM" id="SSF56112">
    <property type="entry name" value="Protein kinase-like (PK-like)"/>
    <property type="match status" value="1"/>
</dbReference>
<protein>
    <recommendedName>
        <fullName evidence="1">Protein kinase domain-containing protein</fullName>
    </recommendedName>
</protein>
<reference evidence="2 3" key="1">
    <citation type="journal article" date="2017" name="Genome Announc.">
        <title>Genome sequence of the saprophytic ascomycete Epicoccum nigrum ICMP 19927 strain isolated from New Zealand.</title>
        <authorList>
            <person name="Fokin M."/>
            <person name="Fleetwood D."/>
            <person name="Weir B.S."/>
            <person name="Villas-Boas S.G."/>
        </authorList>
    </citation>
    <scope>NUCLEOTIDE SEQUENCE [LARGE SCALE GENOMIC DNA]</scope>
    <source>
        <strain evidence="2 3">ICMP 19927</strain>
    </source>
</reference>
<evidence type="ECO:0000313" key="3">
    <source>
        <dbReference type="Proteomes" id="UP000193240"/>
    </source>
</evidence>
<dbReference type="InterPro" id="IPR000719">
    <property type="entry name" value="Prot_kinase_dom"/>
</dbReference>
<dbReference type="Gene3D" id="1.10.510.10">
    <property type="entry name" value="Transferase(Phosphotransferase) domain 1"/>
    <property type="match status" value="1"/>
</dbReference>
<dbReference type="PANTHER" id="PTHR24359">
    <property type="entry name" value="SERINE/THREONINE-PROTEIN KINASE SBK1"/>
    <property type="match status" value="1"/>
</dbReference>
<proteinExistence type="predicted"/>
<dbReference type="GO" id="GO:0004674">
    <property type="term" value="F:protein serine/threonine kinase activity"/>
    <property type="evidence" value="ECO:0007669"/>
    <property type="project" value="TreeGrafter"/>
</dbReference>
<dbReference type="InterPro" id="IPR011009">
    <property type="entry name" value="Kinase-like_dom_sf"/>
</dbReference>
<dbReference type="CDD" id="cd00180">
    <property type="entry name" value="PKc"/>
    <property type="match status" value="1"/>
</dbReference>
<dbReference type="EMBL" id="KZ107843">
    <property type="protein sequence ID" value="OSS49762.1"/>
    <property type="molecule type" value="Genomic_DNA"/>
</dbReference>
<dbReference type="InParanoid" id="A0A1Y2M187"/>
<evidence type="ECO:0000313" key="2">
    <source>
        <dbReference type="EMBL" id="OSS49762.1"/>
    </source>
</evidence>
<dbReference type="SMART" id="SM00220">
    <property type="entry name" value="S_TKc"/>
    <property type="match status" value="1"/>
</dbReference>
<dbReference type="Pfam" id="PF00069">
    <property type="entry name" value="Pkinase"/>
    <property type="match status" value="1"/>
</dbReference>
<accession>A0A1Y2M187</accession>
<dbReference type="PANTHER" id="PTHR24359:SF1">
    <property type="entry name" value="INHIBITOR OF NUCLEAR FACTOR KAPPA-B KINASE EPSILON SUBUNIT HOMOLOG 1-RELATED"/>
    <property type="match status" value="1"/>
</dbReference>
<keyword evidence="3" id="KW-1185">Reference proteome</keyword>
<sequence>MADFDTCRNILYQKLATRACTPRIETDDTRTPINKHGVFYPAGTAEKVMSIENLEQLFTHVLASPACPNFSSTAMELARRVDLRKLQKFIAIMIVLNCDLKAMVSFTSHLVAPRTLSEDVRKNSTLPLENPTFAKSVLGNDATTNLFIEKQHEFLAPVIKKYKEVKGDFRRLPYVMEKLIGQGSFGTVYKVEISPHHFRDEDGLSNSGKLILARKDFVLTARDGAYDREREVLREIVRNVRNNSNIMESWGSLEFGTTYSLFMPLADCDLMKYMESRTQPQSFGEKAAFVKCAVDLSGAIDFLHEQLVSPNYEKLSCFHMDLKPQNILVVIRDGVHTWKLSDFNMSRVKGRKNAGLQPNRSPTFYEINKLFHQEKPIVPTSSLGDSTVNRRGTGTYLAPEACIGDSVQAESDIWSLGCVISVVFTYMCGGFSGVENFSKLRSSKSRDSTDCFFTLSRRRDLPKISDAVLNDGVARWLKQLRTTQPTDSEKAILEDLTRFLEKQVFVIDPARRKNTTADQIRLKLVAAFNGYRKIPEPRFEPTTSPRPRWKIFAKVNSSTISRPIRLDTNLDPPLVTCVLGSNACPLVCATSRKLKAFQVHHITSEAATDNLIESESVSPLNTTLSWSKHVAASIQYVIAATDNEEFEFYLLPFRRANRSNAFYYFLFVRL</sequence>
<dbReference type="InterPro" id="IPR008271">
    <property type="entry name" value="Ser/Thr_kinase_AS"/>
</dbReference>
<name>A0A1Y2M187_EPING</name>
<dbReference type="AlphaFoldDB" id="A0A1Y2M187"/>
<evidence type="ECO:0000259" key="1">
    <source>
        <dbReference type="PROSITE" id="PS50011"/>
    </source>
</evidence>